<evidence type="ECO:0000313" key="2">
    <source>
        <dbReference type="EMBL" id="MBU3067295.1"/>
    </source>
</evidence>
<name>A0ABS6BAI3_9NOCA</name>
<dbReference type="PANTHER" id="PTHR22893:SF55">
    <property type="entry name" value="OXIDOREDUCTASE-RELATED"/>
    <property type="match status" value="1"/>
</dbReference>
<keyword evidence="3" id="KW-1185">Reference proteome</keyword>
<dbReference type="InterPro" id="IPR045247">
    <property type="entry name" value="Oye-like"/>
</dbReference>
<evidence type="ECO:0000259" key="1">
    <source>
        <dbReference type="Pfam" id="PF00724"/>
    </source>
</evidence>
<dbReference type="InterPro" id="IPR001155">
    <property type="entry name" value="OxRdtase_FMN_N"/>
</dbReference>
<feature type="domain" description="NADH:flavin oxidoreductase/NADH oxidase N-terminal" evidence="1">
    <location>
        <begin position="8"/>
        <end position="364"/>
    </location>
</feature>
<proteinExistence type="predicted"/>
<gene>
    <name evidence="2" type="ORF">KO481_37965</name>
</gene>
<dbReference type="SUPFAM" id="SSF51395">
    <property type="entry name" value="FMN-linked oxidoreductases"/>
    <property type="match status" value="1"/>
</dbReference>
<accession>A0ABS6BAI3</accession>
<dbReference type="InterPro" id="IPR013785">
    <property type="entry name" value="Aldolase_TIM"/>
</dbReference>
<reference evidence="2 3" key="1">
    <citation type="submission" date="2021-06" db="EMBL/GenBank/DDBJ databases">
        <title>Actinomycetes sequencing.</title>
        <authorList>
            <person name="Shan Q."/>
        </authorList>
    </citation>
    <scope>NUCLEOTIDE SEQUENCE [LARGE SCALE GENOMIC DNA]</scope>
    <source>
        <strain evidence="2 3">NEAU-G5</strain>
    </source>
</reference>
<comment type="caution">
    <text evidence="2">The sequence shown here is derived from an EMBL/GenBank/DDBJ whole genome shotgun (WGS) entry which is preliminary data.</text>
</comment>
<dbReference type="EMBL" id="JAHKNI010000020">
    <property type="protein sequence ID" value="MBU3067295.1"/>
    <property type="molecule type" value="Genomic_DNA"/>
</dbReference>
<dbReference type="RefSeq" id="WP_215923380.1">
    <property type="nucleotide sequence ID" value="NZ_JAHKNI010000020.1"/>
</dbReference>
<protein>
    <submittedName>
        <fullName evidence="2">12-oxophytodienoate reductase</fullName>
    </submittedName>
</protein>
<dbReference type="Gene3D" id="3.20.20.70">
    <property type="entry name" value="Aldolase class I"/>
    <property type="match status" value="1"/>
</dbReference>
<dbReference type="Pfam" id="PF00724">
    <property type="entry name" value="Oxidored_FMN"/>
    <property type="match status" value="1"/>
</dbReference>
<dbReference type="PANTHER" id="PTHR22893">
    <property type="entry name" value="NADH OXIDOREDUCTASE-RELATED"/>
    <property type="match status" value="1"/>
</dbReference>
<dbReference type="Proteomes" id="UP000733379">
    <property type="component" value="Unassembled WGS sequence"/>
</dbReference>
<organism evidence="2 3">
    <name type="scientific">Nocardia albiluteola</name>
    <dbReference type="NCBI Taxonomy" id="2842303"/>
    <lineage>
        <taxon>Bacteria</taxon>
        <taxon>Bacillati</taxon>
        <taxon>Actinomycetota</taxon>
        <taxon>Actinomycetes</taxon>
        <taxon>Mycobacteriales</taxon>
        <taxon>Nocardiaceae</taxon>
        <taxon>Nocardia</taxon>
    </lineage>
</organism>
<sequence length="380" mass="40832">MNGALSPLFRPLDIRALRVPNRIVMAPMTRAYSPNGVPGANVADYYRRRAEGGTGLIVTEGVAIGHRTAVDSPSVPRLHGRDALDGWQRVVDAVHKAGGKIVPQLWHVGPLWGAMGPVDPGLTPMRPSGVWGAVGTTSYPDDYVRRALEPTTPMTEADIAEVIEAYATAAANARALGFDGVAIHGGHGYLLDSFLWQSTNTRDDAWGGDLARRTAFPAAVVAAIREQVGPDLPIVFRFSQHKQQDYTARIAEDPAELAIILRTLVDAGADVLDASSRRFDLPAFGRSDLSLAGWAKKLTGATTMAVGSVGLGKSLRESRIDGKASSRDNIPELERRMAAGEFDLIAIGRLHLADPRLASTLRQRAELPSYNRAVHEADLS</sequence>
<evidence type="ECO:0000313" key="3">
    <source>
        <dbReference type="Proteomes" id="UP000733379"/>
    </source>
</evidence>